<keyword evidence="2" id="KW-1133">Transmembrane helix</keyword>
<keyword evidence="2" id="KW-0472">Membrane</keyword>
<dbReference type="OMA" id="RCIMQHA"/>
<comment type="caution">
    <text evidence="3">The sequence shown here is derived from an EMBL/GenBank/DDBJ whole genome shotgun (WGS) entry which is preliminary data.</text>
</comment>
<dbReference type="Proteomes" id="UP000038009">
    <property type="component" value="Unassembled WGS sequence"/>
</dbReference>
<sequence length="86" mass="9553">MKSRQNHESTSEVAVPFSDDEPKKARPLVDIVGNQPIVVSPRCIMQHAAVISVVILMAVLIGLGLWHLQNDSSYDQAKLDHARPPW</sequence>
<evidence type="ECO:0000256" key="1">
    <source>
        <dbReference type="SAM" id="MobiDB-lite"/>
    </source>
</evidence>
<evidence type="ECO:0000313" key="3">
    <source>
        <dbReference type="EMBL" id="KPI88924.1"/>
    </source>
</evidence>
<keyword evidence="2" id="KW-0812">Transmembrane</keyword>
<accession>A0A0N1ILW0</accession>
<dbReference type="EMBL" id="LJSK01000036">
    <property type="protein sequence ID" value="KPI88924.1"/>
    <property type="molecule type" value="Genomic_DNA"/>
</dbReference>
<dbReference type="AlphaFoldDB" id="A0A0N1ILW0"/>
<feature type="region of interest" description="Disordered" evidence="1">
    <location>
        <begin position="1"/>
        <end position="21"/>
    </location>
</feature>
<feature type="transmembrane region" description="Helical" evidence="2">
    <location>
        <begin position="48"/>
        <end position="68"/>
    </location>
</feature>
<evidence type="ECO:0000256" key="2">
    <source>
        <dbReference type="SAM" id="Phobius"/>
    </source>
</evidence>
<gene>
    <name evidence="3" type="ORF">ABL78_1969</name>
</gene>
<name>A0A0N1ILW0_LEPSE</name>
<feature type="compositionally biased region" description="Basic and acidic residues" evidence="1">
    <location>
        <begin position="1"/>
        <end position="10"/>
    </location>
</feature>
<protein>
    <submittedName>
        <fullName evidence="3">Uncharacterized protein</fullName>
    </submittedName>
</protein>
<reference evidence="3 4" key="1">
    <citation type="journal article" date="2015" name="PLoS Pathog.">
        <title>Leptomonas seymouri: Adaptations to the Dixenous Life Cycle Analyzed by Genome Sequencing, Transcriptome Profiling and Co-infection with Leishmania donovani.</title>
        <authorList>
            <person name="Kraeva N."/>
            <person name="Butenko A."/>
            <person name="Hlavacova J."/>
            <person name="Kostygov A."/>
            <person name="Myskova J."/>
            <person name="Grybchuk D."/>
            <person name="Lestinova T."/>
            <person name="Votypka J."/>
            <person name="Volf P."/>
            <person name="Opperdoes F."/>
            <person name="Flegontov P."/>
            <person name="Lukes J."/>
            <person name="Yurchenko V."/>
        </authorList>
    </citation>
    <scope>NUCLEOTIDE SEQUENCE [LARGE SCALE GENOMIC DNA]</scope>
    <source>
        <strain evidence="3 4">ATCC 30220</strain>
    </source>
</reference>
<proteinExistence type="predicted"/>
<organism evidence="3 4">
    <name type="scientific">Leptomonas seymouri</name>
    <dbReference type="NCBI Taxonomy" id="5684"/>
    <lineage>
        <taxon>Eukaryota</taxon>
        <taxon>Discoba</taxon>
        <taxon>Euglenozoa</taxon>
        <taxon>Kinetoplastea</taxon>
        <taxon>Metakinetoplastina</taxon>
        <taxon>Trypanosomatida</taxon>
        <taxon>Trypanosomatidae</taxon>
        <taxon>Leishmaniinae</taxon>
        <taxon>Leptomonas</taxon>
    </lineage>
</organism>
<evidence type="ECO:0000313" key="4">
    <source>
        <dbReference type="Proteomes" id="UP000038009"/>
    </source>
</evidence>
<dbReference type="VEuPathDB" id="TriTrypDB:Lsey_0036_0180"/>
<keyword evidence="4" id="KW-1185">Reference proteome</keyword>